<proteinExistence type="predicted"/>
<evidence type="ECO:0000313" key="9">
    <source>
        <dbReference type="Proteomes" id="UP001500542"/>
    </source>
</evidence>
<sequence>MKETRTRRRLAGVLAATLFISVLVGSPPTTVTAAAAGGGPSVPLPNVPSVNVTGQQMQPRGKDEASTRALSGDQPQSGAAAEGSGTQHATQLAPSSTWSVAAQSGTFTWSYPIDVPPAPGGLQPSLALSYSSSAVDGRTSATNNQPSWVGDGWDLDVGSIERTYGGCSEDKEGSNKGQNAGDLCWRSDNATASYPGGGGQLIIGANGWRQRNDNGSRIEKLTGAANGAKDGEYWRITTVDGTQYLFGSRPAAKSTWTVPVYGDDTDEPCHGSTFATSVCTQAWKWNLDQVIDRYGNVIQYDYETESNSYGQNVKDTAVSYIRGGWLTKAEYGLHTGLDVQPTGRVLFTTAERCVPGSTCVYEKKDNFPDVPLDERCVVATCKDHYSPTFWTTKRLSAITTQVRTGDDTYADVDRWDLDQQFPAPGDGDKAALWLKSITHTGLAGGGSITLPAVTFEGAKMANRVYQSDNLSPIIRYRITGIVSESGGVISVNYAPPDCLAPPTNPESNTKRCFPVRWTKKDFAERTDYFNKYVVESVIQSDRLSSSTQQEIHYEYLDGAAWHYDQSEFTPADKKTWNEFRGFGRVVIRGGSEHDEAGPITRSEQRFYRGMNGDRLNKDGGTKTVSVTDSEGGVHADEDWLAGTEYETTTYDGDSDTVLGKTITDPAWQGPTATRGAFNAYIVRPGTKREYAALDAGRGWRVTETSTEYDDRGQAIQVDDAGDLAVTTDDTCTRTTYLRNDEKWLLTLPSRVEKVAVNCATTPKYPADVLSDVRTSFDGQAPATAPTSGSVTRLEQRVGGSANAPEYTTIATAEYDLHGRLTVNKDSLGNMSTATYTPATGGPVVSTTATNALGHTTTTTMEPARGHPILVVDANQRRTESAYDALGRLVETWLPNRSRTAKPPQTGNSRYSYTVRNDGPSVVTTTTLGPRGNYVSSNTLYDGLLRQRQTQSPAAGGGRLLTDTRYDSQGRPAKTTQPYYNDKPIDTDLWVANDNEVPGLTTTQYDGGGRAVESIYHGGGDGRELWRTSTRYGGDWTSVDPPDGTTATRTITDAQERPIELRQYHGSSPSGDFDKTAYSYTPSGRLASVTDSAGNRWAYRYNLRDQEIWRSDPDKGVTTTSYDDLGQVVSTTDARHQTLVHTYDALGRKTADYVGSTSGTKVAVWTYDTLDNGSPVKGQLATVTSFGPGGAAYRESVLAYSALYLPLKTSLTLPETEGPLGKTYEASSTYNVDGSLASETYPEVGGLFKESVFHTYDDAGRPLRTYGGPQGQTVEYALQTDYTRYGEQQRVQLGEGDKRVWLSSYYDDSTRKLNRTIVDAELPKPMQSDVHYTYDRSGRITSIADTPLDRPADLQCFSFDYLQRLTEAWTPQSGCETAPAKDKLAGAAPYWTSYTYDSTGNRKSETRHSGPADVVSTSTYPAPGSSQPHAVSSVTTGSRTENYAYDQSGNTTAKGGQTLTWSPDGLLTKVTEAGKTTEFQYDGKGTRLLRRDPDSTTLSLGNQELRLDRATGALTATRYYDHGGAGIAVRTPTSLSWLANDHHNTQQLAIDSQAQSVVQQRTLPFGGPRGTTIDLPGEKGFVGGTQDSSTGLTQIGARAYDPDTGRFISVDRILDPAVPQALNGYAYANNSPVSSSDPTGMRLCDDPLCTEYQAADGTCVCPSSPESNGTNLLHPKDYTTKHNAVQTAAGNRIVRQAQALGFKNIRLQFKVPVPQGNKDCADKTTWTQIPGCNRPGEADIVLVATSCENGFCADTIYVWEVKALGQDINYRAQKEAQWYADHLRDYSQEGHPVFARSGWTIGGPYQDVAGFPKTKYWGIVDGAVTYGDDNDDKATKHIQGHQEIGSLREFSADDDMWKKWRQSVPAPVPAPAPAPETGDQWKVPLPPGGIPIVIPIGPVVILVR</sequence>
<keyword evidence="2" id="KW-0964">Secreted</keyword>
<feature type="region of interest" description="Disordered" evidence="5">
    <location>
        <begin position="896"/>
        <end position="917"/>
    </location>
</feature>
<evidence type="ECO:0000256" key="6">
    <source>
        <dbReference type="SAM" id="SignalP"/>
    </source>
</evidence>
<feature type="compositionally biased region" description="Basic and acidic residues" evidence="5">
    <location>
        <begin position="1399"/>
        <end position="1409"/>
    </location>
</feature>
<dbReference type="PANTHER" id="PTHR32305:SF17">
    <property type="entry name" value="TRNA NUCLEASE WAPA"/>
    <property type="match status" value="1"/>
</dbReference>
<dbReference type="InterPro" id="IPR006530">
    <property type="entry name" value="YD"/>
</dbReference>
<keyword evidence="4" id="KW-0843">Virulence</keyword>
<dbReference type="Proteomes" id="UP001500542">
    <property type="component" value="Unassembled WGS sequence"/>
</dbReference>
<keyword evidence="9" id="KW-1185">Reference proteome</keyword>
<dbReference type="PANTHER" id="PTHR32305">
    <property type="match status" value="1"/>
</dbReference>
<evidence type="ECO:0000256" key="5">
    <source>
        <dbReference type="SAM" id="MobiDB-lite"/>
    </source>
</evidence>
<organism evidence="8 9">
    <name type="scientific">Kribbella koreensis</name>
    <dbReference type="NCBI Taxonomy" id="57909"/>
    <lineage>
        <taxon>Bacteria</taxon>
        <taxon>Bacillati</taxon>
        <taxon>Actinomycetota</taxon>
        <taxon>Actinomycetes</taxon>
        <taxon>Propionibacteriales</taxon>
        <taxon>Kribbellaceae</taxon>
        <taxon>Kribbella</taxon>
    </lineage>
</organism>
<feature type="compositionally biased region" description="Polar residues" evidence="5">
    <location>
        <begin position="896"/>
        <end position="914"/>
    </location>
</feature>
<dbReference type="Gene3D" id="2.180.10.10">
    <property type="entry name" value="RHS repeat-associated core"/>
    <property type="match status" value="2"/>
</dbReference>
<evidence type="ECO:0000259" key="7">
    <source>
        <dbReference type="Pfam" id="PF25023"/>
    </source>
</evidence>
<dbReference type="NCBIfam" id="TIGR03696">
    <property type="entry name" value="Rhs_assc_core"/>
    <property type="match status" value="1"/>
</dbReference>
<dbReference type="InterPro" id="IPR056823">
    <property type="entry name" value="TEN-like_YD-shell"/>
</dbReference>
<keyword evidence="6" id="KW-0732">Signal</keyword>
<gene>
    <name evidence="8" type="ORF">GCM10009554_71170</name>
</gene>
<evidence type="ECO:0000313" key="8">
    <source>
        <dbReference type="EMBL" id="GAA0958650.1"/>
    </source>
</evidence>
<dbReference type="InterPro" id="IPR022385">
    <property type="entry name" value="Rhs_assc_core"/>
</dbReference>
<feature type="chain" id="PRO_5045633595" evidence="6">
    <location>
        <begin position="34"/>
        <end position="1903"/>
    </location>
</feature>
<dbReference type="RefSeq" id="WP_343980830.1">
    <property type="nucleotide sequence ID" value="NZ_BAAAHK010000020.1"/>
</dbReference>
<dbReference type="InterPro" id="IPR050708">
    <property type="entry name" value="T6SS_VgrG/RHS"/>
</dbReference>
<dbReference type="Pfam" id="PF03534">
    <property type="entry name" value="SpvB"/>
    <property type="match status" value="1"/>
</dbReference>
<feature type="region of interest" description="Disordered" evidence="5">
    <location>
        <begin position="948"/>
        <end position="980"/>
    </location>
</feature>
<comment type="subcellular location">
    <subcellularLocation>
        <location evidence="1">Secreted</location>
    </subcellularLocation>
</comment>
<accession>A0ABN1RJU6</accession>
<keyword evidence="3" id="KW-0677">Repeat</keyword>
<protein>
    <submittedName>
        <fullName evidence="8">RHS repeat-associated core domain-containing protein</fullName>
    </submittedName>
</protein>
<feature type="domain" description="Teneurin-like YD-shell" evidence="7">
    <location>
        <begin position="1392"/>
        <end position="1632"/>
    </location>
</feature>
<feature type="signal peptide" evidence="6">
    <location>
        <begin position="1"/>
        <end position="33"/>
    </location>
</feature>
<dbReference type="InterPro" id="IPR031325">
    <property type="entry name" value="RHS_repeat"/>
</dbReference>
<feature type="region of interest" description="Disordered" evidence="5">
    <location>
        <begin position="1396"/>
        <end position="1435"/>
    </location>
</feature>
<evidence type="ECO:0000256" key="4">
    <source>
        <dbReference type="ARBA" id="ARBA00023026"/>
    </source>
</evidence>
<dbReference type="EMBL" id="BAAAHK010000020">
    <property type="protein sequence ID" value="GAA0958650.1"/>
    <property type="molecule type" value="Genomic_DNA"/>
</dbReference>
<reference evidence="8 9" key="1">
    <citation type="journal article" date="2019" name="Int. J. Syst. Evol. Microbiol.">
        <title>The Global Catalogue of Microorganisms (GCM) 10K type strain sequencing project: providing services to taxonomists for standard genome sequencing and annotation.</title>
        <authorList>
            <consortium name="The Broad Institute Genomics Platform"/>
            <consortium name="The Broad Institute Genome Sequencing Center for Infectious Disease"/>
            <person name="Wu L."/>
            <person name="Ma J."/>
        </authorList>
    </citation>
    <scope>NUCLEOTIDE SEQUENCE [LARGE SCALE GENOMIC DNA]</scope>
    <source>
        <strain evidence="8 9">JCM 10977</strain>
    </source>
</reference>
<feature type="compositionally biased region" description="Polar residues" evidence="5">
    <location>
        <begin position="84"/>
        <end position="97"/>
    </location>
</feature>
<evidence type="ECO:0000256" key="3">
    <source>
        <dbReference type="ARBA" id="ARBA00022737"/>
    </source>
</evidence>
<dbReference type="Pfam" id="PF25023">
    <property type="entry name" value="TEN_YD-shell"/>
    <property type="match status" value="1"/>
</dbReference>
<evidence type="ECO:0000256" key="1">
    <source>
        <dbReference type="ARBA" id="ARBA00004613"/>
    </source>
</evidence>
<name>A0ABN1RJU6_9ACTN</name>
<feature type="region of interest" description="Disordered" evidence="5">
    <location>
        <begin position="36"/>
        <end position="97"/>
    </location>
</feature>
<comment type="caution">
    <text evidence="8">The sequence shown here is derived from an EMBL/GenBank/DDBJ whole genome shotgun (WGS) entry which is preliminary data.</text>
</comment>
<dbReference type="InterPro" id="IPR003284">
    <property type="entry name" value="Sal_SpvB"/>
</dbReference>
<feature type="compositionally biased region" description="Polar residues" evidence="5">
    <location>
        <begin position="1414"/>
        <end position="1435"/>
    </location>
</feature>
<dbReference type="NCBIfam" id="TIGR01643">
    <property type="entry name" value="YD_repeat_2x"/>
    <property type="match status" value="4"/>
</dbReference>
<dbReference type="Pfam" id="PF05593">
    <property type="entry name" value="RHS_repeat"/>
    <property type="match status" value="1"/>
</dbReference>
<evidence type="ECO:0000256" key="2">
    <source>
        <dbReference type="ARBA" id="ARBA00022525"/>
    </source>
</evidence>